<reference evidence="1" key="1">
    <citation type="journal article" date="2017" name="Elife">
        <title>The kinetoplastid-infecting Bodo saltans virus (BsV), a window into the most abundant giant viruses in the sea.</title>
        <authorList>
            <person name="Deeg C.M."/>
            <person name="Chow C.-E.T."/>
            <person name="Suttle C.A."/>
        </authorList>
    </citation>
    <scope>NUCLEOTIDE SEQUENCE</scope>
    <source>
        <strain evidence="1">NG1</strain>
    </source>
</reference>
<proteinExistence type="predicted"/>
<accession>A0A2H4UUY2</accession>
<name>A0A2H4UUY2_9VIRU</name>
<organism evidence="1">
    <name type="scientific">Bodo saltans virus</name>
    <dbReference type="NCBI Taxonomy" id="2024608"/>
    <lineage>
        <taxon>Viruses</taxon>
        <taxon>Varidnaviria</taxon>
        <taxon>Bamfordvirae</taxon>
        <taxon>Nucleocytoviricota</taxon>
        <taxon>Megaviricetes</taxon>
        <taxon>Imitervirales</taxon>
        <taxon>Mimiviridae</taxon>
        <taxon>Klosneuvirinae</taxon>
        <taxon>Theiavirus</taxon>
        <taxon>Theiavirus salishense</taxon>
    </lineage>
</organism>
<evidence type="ECO:0000313" key="1">
    <source>
        <dbReference type="EMBL" id="ATZ80733.1"/>
    </source>
</evidence>
<dbReference type="Proteomes" id="UP000240325">
    <property type="component" value="Segment"/>
</dbReference>
<protein>
    <submittedName>
        <fullName evidence="1">Uncharacterized protein</fullName>
    </submittedName>
</protein>
<gene>
    <name evidence="1" type="ORF">BMW23_0687</name>
</gene>
<sequence length="296" mass="34994">MPQCAILSKLDFGKKESFNEITDDKLWNEVKDNIQFDTFDNTLGLMYLIQKYIPESGIEIHNFHFDHRVLIQIATSDDEISKNIVVFKRLINNDDSYTFVGYDPNIKMSDVYEFCDIDKNDIVDLFAKRTIIKALHILNDGNIKDEEIMNLKNEQEMGKILIKSTNKELVYINITNIINVNQEKDPNELEILMREKINYYSPEFFFCQHDLGFCIINCYYKSFGETKNDFMSKLLKTDIYDDAIIFLQSNMNNDSESIMHVSADLFKKLYKIITEEQQLKPKNKNFFNLYRELYDI</sequence>
<keyword evidence="2" id="KW-1185">Reference proteome</keyword>
<evidence type="ECO:0000313" key="2">
    <source>
        <dbReference type="Proteomes" id="UP000240325"/>
    </source>
</evidence>
<dbReference type="EMBL" id="MF782455">
    <property type="protein sequence ID" value="ATZ80733.1"/>
    <property type="molecule type" value="Genomic_DNA"/>
</dbReference>